<dbReference type="AlphaFoldDB" id="A0A378WCD4"/>
<gene>
    <name evidence="1" type="ORF">NCTC1542_06793</name>
</gene>
<proteinExistence type="predicted"/>
<organism evidence="1 2">
    <name type="scientific">Mycolicibacterium fortuitum</name>
    <name type="common">Mycobacterium fortuitum</name>
    <dbReference type="NCBI Taxonomy" id="1766"/>
    <lineage>
        <taxon>Bacteria</taxon>
        <taxon>Bacillati</taxon>
        <taxon>Actinomycetota</taxon>
        <taxon>Actinomycetes</taxon>
        <taxon>Mycobacteriales</taxon>
        <taxon>Mycobacteriaceae</taxon>
        <taxon>Mycolicibacterium</taxon>
    </lineage>
</organism>
<dbReference type="Proteomes" id="UP000255389">
    <property type="component" value="Unassembled WGS sequence"/>
</dbReference>
<evidence type="ECO:0000313" key="1">
    <source>
        <dbReference type="EMBL" id="SUA31439.1"/>
    </source>
</evidence>
<dbReference type="EMBL" id="UGQY01000006">
    <property type="protein sequence ID" value="SUA31439.1"/>
    <property type="molecule type" value="Genomic_DNA"/>
</dbReference>
<name>A0A378WCD4_MYCFO</name>
<evidence type="ECO:0000313" key="2">
    <source>
        <dbReference type="Proteomes" id="UP000255389"/>
    </source>
</evidence>
<protein>
    <submittedName>
        <fullName evidence="1">Uncharacterized protein</fullName>
    </submittedName>
</protein>
<accession>A0A378WCD4</accession>
<reference evidence="1 2" key="1">
    <citation type="submission" date="2018-06" db="EMBL/GenBank/DDBJ databases">
        <authorList>
            <consortium name="Pathogen Informatics"/>
            <person name="Doyle S."/>
        </authorList>
    </citation>
    <scope>NUCLEOTIDE SEQUENCE [LARGE SCALE GENOMIC DNA]</scope>
    <source>
        <strain evidence="1 2">NCTC1542</strain>
    </source>
</reference>
<sequence length="174" mass="20007">MPDLETEEQVRAYLSQIYWGVPFDVHKFEGGWICKEGLPPHENMGRGLGAASLIIDSDTKIVTMQSSLPMNTVAERYSKAKRNGERLPGRQVYPYRWEITLERCGEDEHSVNYNLTVLTVRHPDRSPSTRALSIDKQTLRVTPSDQLTRRVRDHIEWASRREQGGWPLHGVTHL</sequence>